<dbReference type="OrthoDB" id="2274644at2759"/>
<organism evidence="1 2">
    <name type="scientific">Liparis tanakae</name>
    <name type="common">Tanaka's snailfish</name>
    <dbReference type="NCBI Taxonomy" id="230148"/>
    <lineage>
        <taxon>Eukaryota</taxon>
        <taxon>Metazoa</taxon>
        <taxon>Chordata</taxon>
        <taxon>Craniata</taxon>
        <taxon>Vertebrata</taxon>
        <taxon>Euteleostomi</taxon>
        <taxon>Actinopterygii</taxon>
        <taxon>Neopterygii</taxon>
        <taxon>Teleostei</taxon>
        <taxon>Neoteleostei</taxon>
        <taxon>Acanthomorphata</taxon>
        <taxon>Eupercaria</taxon>
        <taxon>Perciformes</taxon>
        <taxon>Cottioidei</taxon>
        <taxon>Cottales</taxon>
        <taxon>Liparidae</taxon>
        <taxon>Liparis</taxon>
    </lineage>
</organism>
<dbReference type="AlphaFoldDB" id="A0A4Z2EHD1"/>
<proteinExistence type="predicted"/>
<accession>A0A4Z2EHD1</accession>
<comment type="caution">
    <text evidence="1">The sequence shown here is derived from an EMBL/GenBank/DDBJ whole genome shotgun (WGS) entry which is preliminary data.</text>
</comment>
<sequence>MYIALEKVVTFEEDEVQCWSSAGPVMDQCWSSAGPVMDQCWSSAGPVMDQCWSSAGPLPVLCRSSTGPLPVPVSPASHLLQRVAQFDSLSLHGRLSRTSGGVGVTAEVTHLIGEGRIYNNNNNNNNNKGMLKWLFSCLL</sequence>
<keyword evidence="2" id="KW-1185">Reference proteome</keyword>
<protein>
    <submittedName>
        <fullName evidence="1">Uncharacterized protein</fullName>
    </submittedName>
</protein>
<gene>
    <name evidence="1" type="ORF">EYF80_061686</name>
</gene>
<evidence type="ECO:0000313" key="1">
    <source>
        <dbReference type="EMBL" id="TNN28165.1"/>
    </source>
</evidence>
<reference evidence="1 2" key="1">
    <citation type="submission" date="2019-03" db="EMBL/GenBank/DDBJ databases">
        <title>First draft genome of Liparis tanakae, snailfish: a comprehensive survey of snailfish specific genes.</title>
        <authorList>
            <person name="Kim W."/>
            <person name="Song I."/>
            <person name="Jeong J.-H."/>
            <person name="Kim D."/>
            <person name="Kim S."/>
            <person name="Ryu S."/>
            <person name="Song J.Y."/>
            <person name="Lee S.K."/>
        </authorList>
    </citation>
    <scope>NUCLEOTIDE SEQUENCE [LARGE SCALE GENOMIC DNA]</scope>
    <source>
        <tissue evidence="1">Muscle</tissue>
    </source>
</reference>
<name>A0A4Z2EHD1_9TELE</name>
<evidence type="ECO:0000313" key="2">
    <source>
        <dbReference type="Proteomes" id="UP000314294"/>
    </source>
</evidence>
<dbReference type="EMBL" id="SRLO01007223">
    <property type="protein sequence ID" value="TNN28165.1"/>
    <property type="molecule type" value="Genomic_DNA"/>
</dbReference>
<dbReference type="Proteomes" id="UP000314294">
    <property type="component" value="Unassembled WGS sequence"/>
</dbReference>